<accession>A0A855X259</accession>
<protein>
    <recommendedName>
        <fullName evidence="4">Peptidase M1 membrane alanine aminopeptidase domain-containing protein</fullName>
    </recommendedName>
</protein>
<evidence type="ECO:0000256" key="1">
    <source>
        <dbReference type="SAM" id="SignalP"/>
    </source>
</evidence>
<evidence type="ECO:0008006" key="4">
    <source>
        <dbReference type="Google" id="ProtNLM"/>
    </source>
</evidence>
<dbReference type="InterPro" id="IPR027268">
    <property type="entry name" value="Peptidase_M4/M1_CTD_sf"/>
</dbReference>
<proteinExistence type="predicted"/>
<dbReference type="EMBL" id="PQAP01000103">
    <property type="protein sequence ID" value="PWB71794.1"/>
    <property type="molecule type" value="Genomic_DNA"/>
</dbReference>
<keyword evidence="1" id="KW-0732">Signal</keyword>
<dbReference type="Proteomes" id="UP000250918">
    <property type="component" value="Unassembled WGS sequence"/>
</dbReference>
<evidence type="ECO:0000313" key="3">
    <source>
        <dbReference type="Proteomes" id="UP000250918"/>
    </source>
</evidence>
<dbReference type="Gene3D" id="1.10.390.10">
    <property type="entry name" value="Neutral Protease Domain 2"/>
    <property type="match status" value="1"/>
</dbReference>
<reference evidence="2 3" key="1">
    <citation type="journal article" date="2018" name="ISME J.">
        <title>A methanotrophic archaeon couples anaerobic oxidation of methane to Fe(III) reduction.</title>
        <authorList>
            <person name="Cai C."/>
            <person name="Leu A.O."/>
            <person name="Xie G.J."/>
            <person name="Guo J."/>
            <person name="Feng Y."/>
            <person name="Zhao J.X."/>
            <person name="Tyson G.W."/>
            <person name="Yuan Z."/>
            <person name="Hu S."/>
        </authorList>
    </citation>
    <scope>NUCLEOTIDE SEQUENCE [LARGE SCALE GENOMIC DNA]</scope>
    <source>
        <strain evidence="2">FeB_12</strain>
    </source>
</reference>
<sequence length="364" mass="40468">MRKLLCLVGSLLGASVLASPVTFDSHHISLKLDVPTHSAVITDSGTVGVTRGWNWFYLNDSAKVQKYAIDGRKCTFRTARAKDTTQLPVKVREELRSGAELPDAMLVMFESGKGKAAKFKIEYSAVFNEDVSNIRFSRESVGREVSGTILDQGAYLSPSSYFYPQGSEQMSDYSVTADIPATWSSICDGNLLASTTAGERKTESWHNPYKNDGCILMAAPYVPSNTTSDSTEIVCLFFHADTSLAPNYLKASAGYVKMYSDLIGPYPFKRFTIAENFFPTGYGMPGWTLLGQSVIRLPFIISSSLGHEVLHNWWGNSVYVDYNRGNWCEGLTVYGADYQYKLKESPAAAREYRKDILKQYVSYV</sequence>
<gene>
    <name evidence="2" type="ORF">C3F09_07460</name>
</gene>
<feature type="non-terminal residue" evidence="2">
    <location>
        <position position="364"/>
    </location>
</feature>
<comment type="caution">
    <text evidence="2">The sequence shown here is derived from an EMBL/GenBank/DDBJ whole genome shotgun (WGS) entry which is preliminary data.</text>
</comment>
<name>A0A855X259_9BACT</name>
<dbReference type="SUPFAM" id="SSF55486">
    <property type="entry name" value="Metalloproteases ('zincins'), catalytic domain"/>
    <property type="match status" value="1"/>
</dbReference>
<dbReference type="AlphaFoldDB" id="A0A855X259"/>
<feature type="chain" id="PRO_5032751436" description="Peptidase M1 membrane alanine aminopeptidase domain-containing protein" evidence="1">
    <location>
        <begin position="19"/>
        <end position="364"/>
    </location>
</feature>
<feature type="signal peptide" evidence="1">
    <location>
        <begin position="1"/>
        <end position="18"/>
    </location>
</feature>
<organism evidence="2 3">
    <name type="scientific">candidate division GN15 bacterium</name>
    <dbReference type="NCBI Taxonomy" id="2072418"/>
    <lineage>
        <taxon>Bacteria</taxon>
        <taxon>candidate division GN15</taxon>
    </lineage>
</organism>
<evidence type="ECO:0000313" key="2">
    <source>
        <dbReference type="EMBL" id="PWB71794.1"/>
    </source>
</evidence>